<evidence type="ECO:0000313" key="1">
    <source>
        <dbReference type="EMBL" id="OWZ16261.1"/>
    </source>
</evidence>
<dbReference type="AlphaFoldDB" id="A0A225WEV5"/>
<evidence type="ECO:0000313" key="2">
    <source>
        <dbReference type="Proteomes" id="UP000198211"/>
    </source>
</evidence>
<dbReference type="EMBL" id="NBNE01000966">
    <property type="protein sequence ID" value="OWZ16261.1"/>
    <property type="molecule type" value="Genomic_DNA"/>
</dbReference>
<keyword evidence="2" id="KW-1185">Reference proteome</keyword>
<dbReference type="Proteomes" id="UP000198211">
    <property type="component" value="Unassembled WGS sequence"/>
</dbReference>
<proteinExistence type="predicted"/>
<name>A0A225WEV5_9STRA</name>
<comment type="caution">
    <text evidence="1">The sequence shown here is derived from an EMBL/GenBank/DDBJ whole genome shotgun (WGS) entry which is preliminary data.</text>
</comment>
<protein>
    <submittedName>
        <fullName evidence="1">Uncharacterized protein</fullName>
    </submittedName>
</protein>
<organism evidence="1 2">
    <name type="scientific">Phytophthora megakarya</name>
    <dbReference type="NCBI Taxonomy" id="4795"/>
    <lineage>
        <taxon>Eukaryota</taxon>
        <taxon>Sar</taxon>
        <taxon>Stramenopiles</taxon>
        <taxon>Oomycota</taxon>
        <taxon>Peronosporomycetes</taxon>
        <taxon>Peronosporales</taxon>
        <taxon>Peronosporaceae</taxon>
        <taxon>Phytophthora</taxon>
    </lineage>
</organism>
<gene>
    <name evidence="1" type="ORF">PHMEG_0009965</name>
</gene>
<reference evidence="2" key="1">
    <citation type="submission" date="2017-03" db="EMBL/GenBank/DDBJ databases">
        <title>Phytopthora megakarya and P. palmivora, two closely related causual agents of cacao black pod achieved similar genome size and gene model numbers by different mechanisms.</title>
        <authorList>
            <person name="Ali S."/>
            <person name="Shao J."/>
            <person name="Larry D.J."/>
            <person name="Kronmiller B."/>
            <person name="Shen D."/>
            <person name="Strem M.D."/>
            <person name="Melnick R.L."/>
            <person name="Guiltinan M.J."/>
            <person name="Tyler B.M."/>
            <person name="Meinhardt L.W."/>
            <person name="Bailey B.A."/>
        </authorList>
    </citation>
    <scope>NUCLEOTIDE SEQUENCE [LARGE SCALE GENOMIC DNA]</scope>
    <source>
        <strain evidence="2">zdho120</strain>
    </source>
</reference>
<sequence>MNKLLVRIQSAQKKKGMRPLSAVWYEWFTAAPRVFALRSVKPTLYQSRHAVGYMLLFVPMGFALHEASAAFKSEVQGVGERAQENLIAFFHFCAWAPEPSLVQDHLWVPCCFSVFSSRASQREWSLSK</sequence>
<accession>A0A225WEV5</accession>